<dbReference type="AlphaFoldDB" id="A0ABD2ADR1"/>
<gene>
    <name evidence="1" type="ORF">V1478_011176</name>
</gene>
<dbReference type="EMBL" id="JAUDFV010000151">
    <property type="protein sequence ID" value="KAL2718757.1"/>
    <property type="molecule type" value="Genomic_DNA"/>
</dbReference>
<accession>A0ABD2ADR1</accession>
<proteinExistence type="predicted"/>
<protein>
    <submittedName>
        <fullName evidence="1">Uncharacterized protein</fullName>
    </submittedName>
</protein>
<dbReference type="Proteomes" id="UP001607302">
    <property type="component" value="Unassembled WGS sequence"/>
</dbReference>
<evidence type="ECO:0000313" key="2">
    <source>
        <dbReference type="Proteomes" id="UP001607302"/>
    </source>
</evidence>
<keyword evidence="2" id="KW-1185">Reference proteome</keyword>
<organism evidence="1 2">
    <name type="scientific">Vespula squamosa</name>
    <name type="common">Southern yellow jacket</name>
    <name type="synonym">Wasp</name>
    <dbReference type="NCBI Taxonomy" id="30214"/>
    <lineage>
        <taxon>Eukaryota</taxon>
        <taxon>Metazoa</taxon>
        <taxon>Ecdysozoa</taxon>
        <taxon>Arthropoda</taxon>
        <taxon>Hexapoda</taxon>
        <taxon>Insecta</taxon>
        <taxon>Pterygota</taxon>
        <taxon>Neoptera</taxon>
        <taxon>Endopterygota</taxon>
        <taxon>Hymenoptera</taxon>
        <taxon>Apocrita</taxon>
        <taxon>Aculeata</taxon>
        <taxon>Vespoidea</taxon>
        <taxon>Vespidae</taxon>
        <taxon>Vespinae</taxon>
        <taxon>Vespula</taxon>
    </lineage>
</organism>
<comment type="caution">
    <text evidence="1">The sequence shown here is derived from an EMBL/GenBank/DDBJ whole genome shotgun (WGS) entry which is preliminary data.</text>
</comment>
<evidence type="ECO:0000313" key="1">
    <source>
        <dbReference type="EMBL" id="KAL2718757.1"/>
    </source>
</evidence>
<reference evidence="1 2" key="1">
    <citation type="journal article" date="2024" name="Ann. Entomol. Soc. Am.">
        <title>Genomic analyses of the southern and eastern yellowjacket wasps (Hymenoptera: Vespidae) reveal evolutionary signatures of social life.</title>
        <authorList>
            <person name="Catto M.A."/>
            <person name="Caine P.B."/>
            <person name="Orr S.E."/>
            <person name="Hunt B.G."/>
            <person name="Goodisman M.A.D."/>
        </authorList>
    </citation>
    <scope>NUCLEOTIDE SEQUENCE [LARGE SCALE GENOMIC DNA]</scope>
    <source>
        <strain evidence="1">233</strain>
        <tissue evidence="1">Head and thorax</tissue>
    </source>
</reference>
<feature type="non-terminal residue" evidence="1">
    <location>
        <position position="92"/>
    </location>
</feature>
<sequence>MKTVAGLGEGWKGCRYGPALAEGAVPKGADAIPRCWRFLEITKCDPKTMPAFLLDSDTETYSRIAPCQLRFQSPFPSFLSATRKFIEEYQRP</sequence>
<name>A0ABD2ADR1_VESSQ</name>